<dbReference type="InterPro" id="IPR029033">
    <property type="entry name" value="His_PPase_superfam"/>
</dbReference>
<reference evidence="7 8" key="1">
    <citation type="submission" date="2019-08" db="EMBL/GenBank/DDBJ databases">
        <title>In-depth cultivation of the pig gut microbiome towards novel bacterial diversity and tailored functional studies.</title>
        <authorList>
            <person name="Wylensek D."/>
            <person name="Hitch T.C.A."/>
            <person name="Clavel T."/>
        </authorList>
    </citation>
    <scope>NUCLEOTIDE SEQUENCE [LARGE SCALE GENOMIC DNA]</scope>
    <source>
        <strain evidence="7 8">CA-Schmier-601-WT-3</strain>
    </source>
</reference>
<feature type="binding site" evidence="6">
    <location>
        <position position="57"/>
    </location>
    <ligand>
        <name>substrate</name>
    </ligand>
</feature>
<dbReference type="Pfam" id="PF00300">
    <property type="entry name" value="His_Phos_1"/>
    <property type="match status" value="1"/>
</dbReference>
<protein>
    <recommendedName>
        <fullName evidence="2">phosphoglycerate mutase (2,3-diphosphoglycerate-dependent)</fullName>
        <ecNumber evidence="2">5.4.2.11</ecNumber>
    </recommendedName>
</protein>
<dbReference type="GO" id="GO:0004619">
    <property type="term" value="F:phosphoglycerate mutase activity"/>
    <property type="evidence" value="ECO:0007669"/>
    <property type="project" value="UniProtKB-EC"/>
</dbReference>
<dbReference type="PANTHER" id="PTHR11931">
    <property type="entry name" value="PHOSPHOGLYCERATE MUTASE"/>
    <property type="match status" value="1"/>
</dbReference>
<feature type="binding site" evidence="6">
    <location>
        <begin position="7"/>
        <end position="14"/>
    </location>
    <ligand>
        <name>substrate</name>
    </ligand>
</feature>
<dbReference type="RefSeq" id="WP_154514229.1">
    <property type="nucleotide sequence ID" value="NZ_VUNM01000002.1"/>
</dbReference>
<comment type="similarity">
    <text evidence="1">Belongs to the phosphoglycerate mutase family. BPG-dependent PGAM subfamily.</text>
</comment>
<dbReference type="Proteomes" id="UP000442619">
    <property type="component" value="Unassembled WGS sequence"/>
</dbReference>
<accession>A0A844FSB0</accession>
<keyword evidence="4" id="KW-0413">Isomerase</keyword>
<dbReference type="EMBL" id="VUNM01000002">
    <property type="protein sequence ID" value="MST88289.1"/>
    <property type="molecule type" value="Genomic_DNA"/>
</dbReference>
<dbReference type="InterPro" id="IPR005952">
    <property type="entry name" value="Phosphogly_mut1"/>
</dbReference>
<evidence type="ECO:0000256" key="2">
    <source>
        <dbReference type="ARBA" id="ARBA00012028"/>
    </source>
</evidence>
<dbReference type="SUPFAM" id="SSF53254">
    <property type="entry name" value="Phosphoglycerate mutase-like"/>
    <property type="match status" value="1"/>
</dbReference>
<proteinExistence type="inferred from homology"/>
<organism evidence="7 8">
    <name type="scientific">Sharpea porci</name>
    <dbReference type="NCBI Taxonomy" id="2652286"/>
    <lineage>
        <taxon>Bacteria</taxon>
        <taxon>Bacillati</taxon>
        <taxon>Bacillota</taxon>
        <taxon>Erysipelotrichia</taxon>
        <taxon>Erysipelotrichales</taxon>
        <taxon>Coprobacillaceae</taxon>
        <taxon>Sharpea</taxon>
    </lineage>
</organism>
<gene>
    <name evidence="7" type="ORF">FYJ79_01530</name>
</gene>
<evidence type="ECO:0000256" key="3">
    <source>
        <dbReference type="ARBA" id="ARBA00023152"/>
    </source>
</evidence>
<evidence type="ECO:0000256" key="1">
    <source>
        <dbReference type="ARBA" id="ARBA00006717"/>
    </source>
</evidence>
<evidence type="ECO:0000256" key="5">
    <source>
        <dbReference type="PIRSR" id="PIRSR613078-1"/>
    </source>
</evidence>
<dbReference type="SMART" id="SM00855">
    <property type="entry name" value="PGAM"/>
    <property type="match status" value="1"/>
</dbReference>
<name>A0A844FSB0_9FIRM</name>
<sequence>MKLLLIRHGKTYFNELDLTQGWCDSPLSDLGITQAKDLAKKIKDISIDEAYSSTSERAYDTLELALNNPHMIITRDRRLKELNFGYFEGQPNALKRKMVKEDFRDIETSCDFRPFHGENLADVVGRHLDFFQEVVSDEDKTIAIGGHGLSLTAFIHYLCEEQLQKEFPHFRFLGNACAVLMEYKNQQYKVLKIFE</sequence>
<evidence type="ECO:0000313" key="8">
    <source>
        <dbReference type="Proteomes" id="UP000442619"/>
    </source>
</evidence>
<dbReference type="InterPro" id="IPR013078">
    <property type="entry name" value="His_Pase_superF_clade-1"/>
</dbReference>
<dbReference type="EC" id="5.4.2.11" evidence="2"/>
<evidence type="ECO:0000256" key="4">
    <source>
        <dbReference type="ARBA" id="ARBA00023235"/>
    </source>
</evidence>
<keyword evidence="8" id="KW-1185">Reference proteome</keyword>
<feature type="active site" description="Proton donor/acceptor" evidence="5">
    <location>
        <position position="81"/>
    </location>
</feature>
<dbReference type="AlphaFoldDB" id="A0A844FSB0"/>
<evidence type="ECO:0000256" key="6">
    <source>
        <dbReference type="PIRSR" id="PIRSR613078-2"/>
    </source>
</evidence>
<keyword evidence="3" id="KW-0324">Glycolysis</keyword>
<dbReference type="Gene3D" id="3.40.50.1240">
    <property type="entry name" value="Phosphoglycerate mutase-like"/>
    <property type="match status" value="1"/>
</dbReference>
<comment type="caution">
    <text evidence="7">The sequence shown here is derived from an EMBL/GenBank/DDBJ whole genome shotgun (WGS) entry which is preliminary data.</text>
</comment>
<dbReference type="GO" id="GO:0006096">
    <property type="term" value="P:glycolytic process"/>
    <property type="evidence" value="ECO:0007669"/>
    <property type="project" value="UniProtKB-KW"/>
</dbReference>
<dbReference type="CDD" id="cd07067">
    <property type="entry name" value="HP_PGM_like"/>
    <property type="match status" value="1"/>
</dbReference>
<feature type="active site" description="Tele-phosphohistidine intermediate" evidence="5">
    <location>
        <position position="8"/>
    </location>
</feature>
<evidence type="ECO:0000313" key="7">
    <source>
        <dbReference type="EMBL" id="MST88289.1"/>
    </source>
</evidence>